<dbReference type="Pfam" id="PF00144">
    <property type="entry name" value="Beta-lactamase"/>
    <property type="match status" value="1"/>
</dbReference>
<dbReference type="EMBL" id="AYXY01000023">
    <property type="protein sequence ID" value="ETN94795.1"/>
    <property type="molecule type" value="Genomic_DNA"/>
</dbReference>
<accession>W2UKY2</accession>
<protein>
    <submittedName>
        <fullName evidence="2">Putative S12 family peptidase</fullName>
    </submittedName>
</protein>
<dbReference type="SUPFAM" id="SSF56601">
    <property type="entry name" value="beta-lactamase/transpeptidase-like"/>
    <property type="match status" value="1"/>
</dbReference>
<dbReference type="InterPro" id="IPR012338">
    <property type="entry name" value="Beta-lactam/transpept-like"/>
</dbReference>
<evidence type="ECO:0000313" key="2">
    <source>
        <dbReference type="EMBL" id="ETN94795.1"/>
    </source>
</evidence>
<evidence type="ECO:0000259" key="1">
    <source>
        <dbReference type="Pfam" id="PF00144"/>
    </source>
</evidence>
<organism evidence="2 3">
    <name type="scientific">Zhouia amylolytica AD3</name>
    <dbReference type="NCBI Taxonomy" id="1286632"/>
    <lineage>
        <taxon>Bacteria</taxon>
        <taxon>Pseudomonadati</taxon>
        <taxon>Bacteroidota</taxon>
        <taxon>Flavobacteriia</taxon>
        <taxon>Flavobacteriales</taxon>
        <taxon>Flavobacteriaceae</taxon>
        <taxon>Zhouia</taxon>
    </lineage>
</organism>
<gene>
    <name evidence="2" type="ORF">P278_27380</name>
</gene>
<evidence type="ECO:0000313" key="3">
    <source>
        <dbReference type="Proteomes" id="UP000018850"/>
    </source>
</evidence>
<dbReference type="InterPro" id="IPR001466">
    <property type="entry name" value="Beta-lactam-related"/>
</dbReference>
<dbReference type="Proteomes" id="UP000018850">
    <property type="component" value="Unassembled WGS sequence"/>
</dbReference>
<name>W2UKY2_9FLAO</name>
<sequence>MTQEEFMNLFKKMPMLFAPGEKYHYSNTGYYLLGILIEKLSNKS</sequence>
<comment type="caution">
    <text evidence="2">The sequence shown here is derived from an EMBL/GenBank/DDBJ whole genome shotgun (WGS) entry which is preliminary data.</text>
</comment>
<reference evidence="2 3" key="2">
    <citation type="journal article" date="2016" name="Genome Announc.">
        <title>Draft Genome Sequence of Zhouia amylolytica AD3, Isolated from Tidal Flat Sediment.</title>
        <authorList>
            <person name="Jia B."/>
            <person name="Jin H.M."/>
            <person name="Lee H.J."/>
            <person name="Jeon C.O."/>
        </authorList>
    </citation>
    <scope>NUCLEOTIDE SEQUENCE [LARGE SCALE GENOMIC DNA]</scope>
    <source>
        <strain evidence="2 3">AD3</strain>
    </source>
</reference>
<feature type="domain" description="Beta-lactamase-related" evidence="1">
    <location>
        <begin position="4"/>
        <end position="43"/>
    </location>
</feature>
<proteinExistence type="predicted"/>
<reference evidence="3" key="1">
    <citation type="submission" date="2013-11" db="EMBL/GenBank/DDBJ databases">
        <title>Draft genome sequence from a member of Zhouia, isolated tidal flat.</title>
        <authorList>
            <person name="Jin H."/>
            <person name="Jeon C.O."/>
        </authorList>
    </citation>
    <scope>NUCLEOTIDE SEQUENCE [LARGE SCALE GENOMIC DNA]</scope>
    <source>
        <strain evidence="3">AD3</strain>
    </source>
</reference>
<keyword evidence="3" id="KW-1185">Reference proteome</keyword>
<dbReference type="AlphaFoldDB" id="W2UKY2"/>
<dbReference type="Gene3D" id="3.40.710.10">
    <property type="entry name" value="DD-peptidase/beta-lactamase superfamily"/>
    <property type="match status" value="1"/>
</dbReference>